<dbReference type="AlphaFoldDB" id="A0A0F9K3V0"/>
<organism evidence="1">
    <name type="scientific">marine sediment metagenome</name>
    <dbReference type="NCBI Taxonomy" id="412755"/>
    <lineage>
        <taxon>unclassified sequences</taxon>
        <taxon>metagenomes</taxon>
        <taxon>ecological metagenomes</taxon>
    </lineage>
</organism>
<evidence type="ECO:0000313" key="1">
    <source>
        <dbReference type="EMBL" id="KKM69266.1"/>
    </source>
</evidence>
<sequence>MAKTVKDTLIANGVEEDQAELIDEAFELARDKGRRAHIFDTPALRSVRRTFFATSDSTGKDFREFQSIITKELRGLTPDEVAFGDIPDVCREQYSAFCWA</sequence>
<accession>A0A0F9K3V0</accession>
<gene>
    <name evidence="1" type="ORF">LCGC14_1452650</name>
</gene>
<protein>
    <submittedName>
        <fullName evidence="1">Uncharacterized protein</fullName>
    </submittedName>
</protein>
<reference evidence="1" key="1">
    <citation type="journal article" date="2015" name="Nature">
        <title>Complex archaea that bridge the gap between prokaryotes and eukaryotes.</title>
        <authorList>
            <person name="Spang A."/>
            <person name="Saw J.H."/>
            <person name="Jorgensen S.L."/>
            <person name="Zaremba-Niedzwiedzka K."/>
            <person name="Martijn J."/>
            <person name="Lind A.E."/>
            <person name="van Eijk R."/>
            <person name="Schleper C."/>
            <person name="Guy L."/>
            <person name="Ettema T.J."/>
        </authorList>
    </citation>
    <scope>NUCLEOTIDE SEQUENCE</scope>
</reference>
<comment type="caution">
    <text evidence="1">The sequence shown here is derived from an EMBL/GenBank/DDBJ whole genome shotgun (WGS) entry which is preliminary data.</text>
</comment>
<proteinExistence type="predicted"/>
<dbReference type="EMBL" id="LAZR01010018">
    <property type="protein sequence ID" value="KKM69266.1"/>
    <property type="molecule type" value="Genomic_DNA"/>
</dbReference>
<feature type="non-terminal residue" evidence="1">
    <location>
        <position position="100"/>
    </location>
</feature>
<name>A0A0F9K3V0_9ZZZZ</name>